<sequence>MAVKMGLALRWRLCTVSRPIKIEASFFHIATSRLREAQAQDPRLKDIDGLIRDQFAVLRKDYQVPKHPIILAHGLLGFEELHLAGPNLPGLRYWYGITEALAARGVEVITATVPASATIEERAARLAETIERKANGKAVNIIAHSMG</sequence>
<comment type="caution">
    <text evidence="1">The sequence shown here is derived from an EMBL/GenBank/DDBJ whole genome shotgun (WGS) entry which is preliminary data.</text>
</comment>
<evidence type="ECO:0000313" key="1">
    <source>
        <dbReference type="EMBL" id="KAK5109324.1"/>
    </source>
</evidence>
<dbReference type="AlphaFoldDB" id="A0AAN7YP66"/>
<evidence type="ECO:0008006" key="3">
    <source>
        <dbReference type="Google" id="ProtNLM"/>
    </source>
</evidence>
<proteinExistence type="predicted"/>
<protein>
    <recommendedName>
        <fullName evidence="3">Triacylglycerol lipase</fullName>
    </recommendedName>
</protein>
<dbReference type="EMBL" id="JAVRRL010000066">
    <property type="protein sequence ID" value="KAK5109324.1"/>
    <property type="molecule type" value="Genomic_DNA"/>
</dbReference>
<dbReference type="Gene3D" id="3.40.50.1820">
    <property type="entry name" value="alpha/beta hydrolase"/>
    <property type="match status" value="1"/>
</dbReference>
<dbReference type="SUPFAM" id="SSF53474">
    <property type="entry name" value="alpha/beta-Hydrolases"/>
    <property type="match status" value="1"/>
</dbReference>
<accession>A0AAN7YP66</accession>
<organism evidence="1 2">
    <name type="scientific">Meristemomyces frigidus</name>
    <dbReference type="NCBI Taxonomy" id="1508187"/>
    <lineage>
        <taxon>Eukaryota</taxon>
        <taxon>Fungi</taxon>
        <taxon>Dikarya</taxon>
        <taxon>Ascomycota</taxon>
        <taxon>Pezizomycotina</taxon>
        <taxon>Dothideomycetes</taxon>
        <taxon>Dothideomycetidae</taxon>
        <taxon>Mycosphaerellales</taxon>
        <taxon>Teratosphaeriaceae</taxon>
        <taxon>Meristemomyces</taxon>
    </lineage>
</organism>
<evidence type="ECO:0000313" key="2">
    <source>
        <dbReference type="Proteomes" id="UP001310890"/>
    </source>
</evidence>
<gene>
    <name evidence="1" type="ORF">LTR62_007093</name>
</gene>
<dbReference type="Proteomes" id="UP001310890">
    <property type="component" value="Unassembled WGS sequence"/>
</dbReference>
<dbReference type="InterPro" id="IPR029058">
    <property type="entry name" value="AB_hydrolase_fold"/>
</dbReference>
<name>A0AAN7YP66_9PEZI</name>
<reference evidence="1" key="1">
    <citation type="submission" date="2023-08" db="EMBL/GenBank/DDBJ databases">
        <title>Black Yeasts Isolated from many extreme environments.</title>
        <authorList>
            <person name="Coleine C."/>
            <person name="Stajich J.E."/>
            <person name="Selbmann L."/>
        </authorList>
    </citation>
    <scope>NUCLEOTIDE SEQUENCE</scope>
    <source>
        <strain evidence="1">CCFEE 5401</strain>
    </source>
</reference>